<dbReference type="Proteomes" id="UP000034087">
    <property type="component" value="Unassembled WGS sequence"/>
</dbReference>
<accession>A0A0G1KS45</accession>
<sequence>MGGLVHYLDFLEVRANLYTDLRVANAHMGILWGVVVAVGKV</sequence>
<dbReference type="EMBL" id="LCIR01000021">
    <property type="protein sequence ID" value="KKT59137.1"/>
    <property type="molecule type" value="Genomic_DNA"/>
</dbReference>
<gene>
    <name evidence="1" type="ORF">UW53_C0021G0012</name>
</gene>
<evidence type="ECO:0000313" key="1">
    <source>
        <dbReference type="EMBL" id="KKT59137.1"/>
    </source>
</evidence>
<protein>
    <submittedName>
        <fullName evidence="1">Uncharacterized protein</fullName>
    </submittedName>
</protein>
<dbReference type="AlphaFoldDB" id="A0A0G1KS45"/>
<proteinExistence type="predicted"/>
<organism evidence="1 2">
    <name type="scientific">Candidatus Giovannonibacteria bacterium GW2011_GWA1_44_25</name>
    <dbReference type="NCBI Taxonomy" id="1618645"/>
    <lineage>
        <taxon>Bacteria</taxon>
        <taxon>Candidatus Giovannoniibacteriota</taxon>
    </lineage>
</organism>
<comment type="caution">
    <text evidence="1">The sequence shown here is derived from an EMBL/GenBank/DDBJ whole genome shotgun (WGS) entry which is preliminary data.</text>
</comment>
<name>A0A0G1KS45_9BACT</name>
<reference evidence="1 2" key="1">
    <citation type="journal article" date="2015" name="Nature">
        <title>rRNA introns, odd ribosomes, and small enigmatic genomes across a large radiation of phyla.</title>
        <authorList>
            <person name="Brown C.T."/>
            <person name="Hug L.A."/>
            <person name="Thomas B.C."/>
            <person name="Sharon I."/>
            <person name="Castelle C.J."/>
            <person name="Singh A."/>
            <person name="Wilkins M.J."/>
            <person name="Williams K.H."/>
            <person name="Banfield J.F."/>
        </authorList>
    </citation>
    <scope>NUCLEOTIDE SEQUENCE [LARGE SCALE GENOMIC DNA]</scope>
</reference>
<evidence type="ECO:0000313" key="2">
    <source>
        <dbReference type="Proteomes" id="UP000034087"/>
    </source>
</evidence>